<feature type="transmembrane region" description="Helical" evidence="1">
    <location>
        <begin position="12"/>
        <end position="30"/>
    </location>
</feature>
<dbReference type="InterPro" id="IPR009825">
    <property type="entry name" value="ECF_substrate-spec-like"/>
</dbReference>
<dbReference type="PANTHER" id="PTHR37815:SF3">
    <property type="entry name" value="UPF0397 PROTEIN SPR0429"/>
    <property type="match status" value="1"/>
</dbReference>
<sequence length="241" mass="25140">MAEKNRTAMRISLIAIMTAIVAVFTLVIRIPSPIGGYISLCDAAVTFASYAFGPVTGFIAGGLGTAFADLIGGYPQWALISFIVHGFEAFIIGLMVKNGTSSGTIKSIVSILIGTVMAVLAIALSGYIFSSLFTDGSFIKEGSEHAALTIALSLIVLSIFLGFLLKGRDSVIAGVIAVVLAVIIVSLGYLTLTTLFGLTVVSEALLEVPGNIAQSSVGAVIGLILYSAVRKGFRNLDTLRW</sequence>
<feature type="transmembrane region" description="Helical" evidence="1">
    <location>
        <begin position="212"/>
        <end position="229"/>
    </location>
</feature>
<comment type="caution">
    <text evidence="2">The sequence shown here is derived from an EMBL/GenBank/DDBJ whole genome shotgun (WGS) entry which is preliminary data.</text>
</comment>
<dbReference type="Gene3D" id="1.10.1760.20">
    <property type="match status" value="1"/>
</dbReference>
<reference evidence="2" key="2">
    <citation type="journal article" date="2021" name="PeerJ">
        <title>Extensive microbial diversity within the chicken gut microbiome revealed by metagenomics and culture.</title>
        <authorList>
            <person name="Gilroy R."/>
            <person name="Ravi A."/>
            <person name="Getino M."/>
            <person name="Pursley I."/>
            <person name="Horton D.L."/>
            <person name="Alikhan N.F."/>
            <person name="Baker D."/>
            <person name="Gharbi K."/>
            <person name="Hall N."/>
            <person name="Watson M."/>
            <person name="Adriaenssens E.M."/>
            <person name="Foster-Nyarko E."/>
            <person name="Jarju S."/>
            <person name="Secka A."/>
            <person name="Antonio M."/>
            <person name="Oren A."/>
            <person name="Chaudhuri R.R."/>
            <person name="La Ragione R."/>
            <person name="Hildebrand F."/>
            <person name="Pallen M.J."/>
        </authorList>
    </citation>
    <scope>NUCLEOTIDE SEQUENCE</scope>
    <source>
        <strain evidence="2">14700</strain>
    </source>
</reference>
<feature type="transmembrane region" description="Helical" evidence="1">
    <location>
        <begin position="171"/>
        <end position="192"/>
    </location>
</feature>
<name>A0A9D9I953_9SPIO</name>
<feature type="transmembrane region" description="Helical" evidence="1">
    <location>
        <begin position="108"/>
        <end position="133"/>
    </location>
</feature>
<gene>
    <name evidence="2" type="ORF">IAA72_00680</name>
</gene>
<dbReference type="AlphaFoldDB" id="A0A9D9I953"/>
<evidence type="ECO:0000256" key="1">
    <source>
        <dbReference type="SAM" id="Phobius"/>
    </source>
</evidence>
<accession>A0A9D9I953</accession>
<dbReference type="GO" id="GO:0016020">
    <property type="term" value="C:membrane"/>
    <property type="evidence" value="ECO:0007669"/>
    <property type="project" value="InterPro"/>
</dbReference>
<organism evidence="2 3">
    <name type="scientific">Candidatus Ornithospirochaeta stercoravium</name>
    <dbReference type="NCBI Taxonomy" id="2840897"/>
    <lineage>
        <taxon>Bacteria</taxon>
        <taxon>Pseudomonadati</taxon>
        <taxon>Spirochaetota</taxon>
        <taxon>Spirochaetia</taxon>
        <taxon>Spirochaetales</taxon>
        <taxon>Spirochaetaceae</taxon>
        <taxon>Spirochaetaceae incertae sedis</taxon>
        <taxon>Candidatus Ornithospirochaeta</taxon>
    </lineage>
</organism>
<dbReference type="Pfam" id="PF07155">
    <property type="entry name" value="ECF-ribofla_trS"/>
    <property type="match status" value="1"/>
</dbReference>
<proteinExistence type="predicted"/>
<feature type="transmembrane region" description="Helical" evidence="1">
    <location>
        <begin position="77"/>
        <end position="96"/>
    </location>
</feature>
<keyword evidence="1" id="KW-1133">Transmembrane helix</keyword>
<dbReference type="PANTHER" id="PTHR37815">
    <property type="entry name" value="UPF0397 PROTEIN BC_2624-RELATED"/>
    <property type="match status" value="1"/>
</dbReference>
<evidence type="ECO:0000313" key="3">
    <source>
        <dbReference type="Proteomes" id="UP000810292"/>
    </source>
</evidence>
<evidence type="ECO:0000313" key="2">
    <source>
        <dbReference type="EMBL" id="MBO8468284.1"/>
    </source>
</evidence>
<keyword evidence="1" id="KW-0812">Transmembrane</keyword>
<dbReference type="Proteomes" id="UP000810292">
    <property type="component" value="Unassembled WGS sequence"/>
</dbReference>
<dbReference type="EMBL" id="JADIMF010000012">
    <property type="protein sequence ID" value="MBO8468284.1"/>
    <property type="molecule type" value="Genomic_DNA"/>
</dbReference>
<keyword evidence="1" id="KW-0472">Membrane</keyword>
<protein>
    <submittedName>
        <fullName evidence="2">ECF transporter S component</fullName>
    </submittedName>
</protein>
<reference evidence="2" key="1">
    <citation type="submission" date="2020-10" db="EMBL/GenBank/DDBJ databases">
        <authorList>
            <person name="Gilroy R."/>
        </authorList>
    </citation>
    <scope>NUCLEOTIDE SEQUENCE</scope>
    <source>
        <strain evidence="2">14700</strain>
    </source>
</reference>
<feature type="transmembrane region" description="Helical" evidence="1">
    <location>
        <begin position="145"/>
        <end position="164"/>
    </location>
</feature>